<dbReference type="InterPro" id="IPR016719">
    <property type="entry name" value="CAMLG"/>
</dbReference>
<keyword evidence="2" id="KW-1133">Transmembrane helix</keyword>
<feature type="compositionally biased region" description="Polar residues" evidence="1">
    <location>
        <begin position="90"/>
        <end position="108"/>
    </location>
</feature>
<feature type="region of interest" description="Disordered" evidence="1">
    <location>
        <begin position="42"/>
        <end position="108"/>
    </location>
</feature>
<evidence type="ECO:0000313" key="3">
    <source>
        <dbReference type="EMBL" id="KAH3861747.1"/>
    </source>
</evidence>
<accession>A0A9D4LQ66</accession>
<proteinExistence type="predicted"/>
<evidence type="ECO:0008006" key="5">
    <source>
        <dbReference type="Google" id="ProtNLM"/>
    </source>
</evidence>
<organism evidence="3 4">
    <name type="scientific">Dreissena polymorpha</name>
    <name type="common">Zebra mussel</name>
    <name type="synonym">Mytilus polymorpha</name>
    <dbReference type="NCBI Taxonomy" id="45954"/>
    <lineage>
        <taxon>Eukaryota</taxon>
        <taxon>Metazoa</taxon>
        <taxon>Spiralia</taxon>
        <taxon>Lophotrochozoa</taxon>
        <taxon>Mollusca</taxon>
        <taxon>Bivalvia</taxon>
        <taxon>Autobranchia</taxon>
        <taxon>Heteroconchia</taxon>
        <taxon>Euheterodonta</taxon>
        <taxon>Imparidentia</taxon>
        <taxon>Neoheterodontei</taxon>
        <taxon>Myida</taxon>
        <taxon>Dreissenoidea</taxon>
        <taxon>Dreissenidae</taxon>
        <taxon>Dreissena</taxon>
    </lineage>
</organism>
<dbReference type="GO" id="GO:0043529">
    <property type="term" value="C:GET complex"/>
    <property type="evidence" value="ECO:0007669"/>
    <property type="project" value="TreeGrafter"/>
</dbReference>
<evidence type="ECO:0000313" key="4">
    <source>
        <dbReference type="Proteomes" id="UP000828390"/>
    </source>
</evidence>
<evidence type="ECO:0000256" key="1">
    <source>
        <dbReference type="SAM" id="MobiDB-lite"/>
    </source>
</evidence>
<gene>
    <name evidence="3" type="ORF">DPMN_024681</name>
</gene>
<feature type="transmembrane region" description="Helical" evidence="2">
    <location>
        <begin position="205"/>
        <end position="227"/>
    </location>
</feature>
<dbReference type="OrthoDB" id="9895378at2759"/>
<reference evidence="3" key="1">
    <citation type="journal article" date="2019" name="bioRxiv">
        <title>The Genome of the Zebra Mussel, Dreissena polymorpha: A Resource for Invasive Species Research.</title>
        <authorList>
            <person name="McCartney M.A."/>
            <person name="Auch B."/>
            <person name="Kono T."/>
            <person name="Mallez S."/>
            <person name="Zhang Y."/>
            <person name="Obille A."/>
            <person name="Becker A."/>
            <person name="Abrahante J.E."/>
            <person name="Garbe J."/>
            <person name="Badalamenti J.P."/>
            <person name="Herman A."/>
            <person name="Mangelson H."/>
            <person name="Liachko I."/>
            <person name="Sullivan S."/>
            <person name="Sone E.D."/>
            <person name="Koren S."/>
            <person name="Silverstein K.A.T."/>
            <person name="Beckman K.B."/>
            <person name="Gohl D.M."/>
        </authorList>
    </citation>
    <scope>NUCLEOTIDE SEQUENCE</scope>
    <source>
        <strain evidence="3">Duluth1</strain>
        <tissue evidence="3">Whole animal</tissue>
    </source>
</reference>
<name>A0A9D4LQ66_DREPO</name>
<feature type="transmembrane region" description="Helical" evidence="2">
    <location>
        <begin position="145"/>
        <end position="165"/>
    </location>
</feature>
<reference evidence="3" key="2">
    <citation type="submission" date="2020-11" db="EMBL/GenBank/DDBJ databases">
        <authorList>
            <person name="McCartney M.A."/>
            <person name="Auch B."/>
            <person name="Kono T."/>
            <person name="Mallez S."/>
            <person name="Becker A."/>
            <person name="Gohl D.M."/>
            <person name="Silverstein K.A.T."/>
            <person name="Koren S."/>
            <person name="Bechman K.B."/>
            <person name="Herman A."/>
            <person name="Abrahante J.E."/>
            <person name="Garbe J."/>
        </authorList>
    </citation>
    <scope>NUCLEOTIDE SEQUENCE</scope>
    <source>
        <strain evidence="3">Duluth1</strain>
        <tissue evidence="3">Whole animal</tissue>
    </source>
</reference>
<dbReference type="GO" id="GO:0071816">
    <property type="term" value="P:tail-anchored membrane protein insertion into ER membrane"/>
    <property type="evidence" value="ECO:0007669"/>
    <property type="project" value="TreeGrafter"/>
</dbReference>
<comment type="caution">
    <text evidence="3">The sequence shown here is derived from an EMBL/GenBank/DDBJ whole genome shotgun (WGS) entry which is preliminary data.</text>
</comment>
<dbReference type="PANTHER" id="PTHR15026">
    <property type="entry name" value="CALCIUM-SIGNAL MODULATING CYCLOPHILIN LIGAND CAML"/>
    <property type="match status" value="1"/>
</dbReference>
<dbReference type="EMBL" id="JAIWYP010000002">
    <property type="protein sequence ID" value="KAH3861747.1"/>
    <property type="molecule type" value="Genomic_DNA"/>
</dbReference>
<evidence type="ECO:0000256" key="2">
    <source>
        <dbReference type="SAM" id="Phobius"/>
    </source>
</evidence>
<dbReference type="Proteomes" id="UP000828390">
    <property type="component" value="Unassembled WGS sequence"/>
</dbReference>
<keyword evidence="2" id="KW-0812">Transmembrane</keyword>
<protein>
    <recommendedName>
        <fullName evidence="5">Calcium signal-modulating cyclophilin ligand</fullName>
    </recommendedName>
</protein>
<dbReference type="AlphaFoldDB" id="A0A9D4LQ66"/>
<feature type="compositionally biased region" description="Basic and acidic residues" evidence="1">
    <location>
        <begin position="63"/>
        <end position="79"/>
    </location>
</feature>
<keyword evidence="4" id="KW-1185">Reference proteome</keyword>
<keyword evidence="2" id="KW-0472">Membrane</keyword>
<sequence>MADIEAIREARRRRILQASEIRINRVLGQPADENEELVIYPKRTARPEHPKNHGENTEFNSTQEDRNTAADSLDKEKHRSTVKITPIKRNVSTQNTSVSQNDSLNTSRSSSDAKMILKHFEFLRIVLSVMVAYLCRRVLSTGYGVFYFQSIIIPFALMEAGFFMFKHKVLHNVTLPHKSSMLIGVLMLCGIKPEVVHLYNQIMGYLTAASEDFAMFFFAFLMANIFIA</sequence>
<feature type="compositionally biased region" description="Basic and acidic residues" evidence="1">
    <location>
        <begin position="45"/>
        <end position="56"/>
    </location>
</feature>
<dbReference type="PANTHER" id="PTHR15026:SF0">
    <property type="entry name" value="GUIDED ENTRY OF TAIL-ANCHORED PROTEINS FACTOR CAMLG"/>
    <property type="match status" value="1"/>
</dbReference>